<name>A0AAE0YDK6_9GAST</name>
<dbReference type="AlphaFoldDB" id="A0AAE0YDK6"/>
<accession>A0AAE0YDK6</accession>
<dbReference type="EMBL" id="JAWDGP010006413">
    <property type="protein sequence ID" value="KAK3741599.1"/>
    <property type="molecule type" value="Genomic_DNA"/>
</dbReference>
<sequence length="76" mass="8345">MASTSRAALPCLSGSILFLETRGIVWLCGWERGNLLTAGWENLELRTGNGGLLGGDEQLIGTRLVYRKSLALRWPQ</sequence>
<evidence type="ECO:0000313" key="1">
    <source>
        <dbReference type="EMBL" id="KAK3741599.1"/>
    </source>
</evidence>
<evidence type="ECO:0000313" key="2">
    <source>
        <dbReference type="Proteomes" id="UP001283361"/>
    </source>
</evidence>
<organism evidence="1 2">
    <name type="scientific">Elysia crispata</name>
    <name type="common">lettuce slug</name>
    <dbReference type="NCBI Taxonomy" id="231223"/>
    <lineage>
        <taxon>Eukaryota</taxon>
        <taxon>Metazoa</taxon>
        <taxon>Spiralia</taxon>
        <taxon>Lophotrochozoa</taxon>
        <taxon>Mollusca</taxon>
        <taxon>Gastropoda</taxon>
        <taxon>Heterobranchia</taxon>
        <taxon>Euthyneura</taxon>
        <taxon>Panpulmonata</taxon>
        <taxon>Sacoglossa</taxon>
        <taxon>Placobranchoidea</taxon>
        <taxon>Plakobranchidae</taxon>
        <taxon>Elysia</taxon>
    </lineage>
</organism>
<keyword evidence="2" id="KW-1185">Reference proteome</keyword>
<protein>
    <submittedName>
        <fullName evidence="1">Uncharacterized protein</fullName>
    </submittedName>
</protein>
<gene>
    <name evidence="1" type="ORF">RRG08_050163</name>
</gene>
<reference evidence="1" key="1">
    <citation type="journal article" date="2023" name="G3 (Bethesda)">
        <title>A reference genome for the long-term kleptoplast-retaining sea slug Elysia crispata morphotype clarki.</title>
        <authorList>
            <person name="Eastman K.E."/>
            <person name="Pendleton A.L."/>
            <person name="Shaikh M.A."/>
            <person name="Suttiyut T."/>
            <person name="Ogas R."/>
            <person name="Tomko P."/>
            <person name="Gavelis G."/>
            <person name="Widhalm J.R."/>
            <person name="Wisecaver J.H."/>
        </authorList>
    </citation>
    <scope>NUCLEOTIDE SEQUENCE</scope>
    <source>
        <strain evidence="1">ECLA1</strain>
    </source>
</reference>
<proteinExistence type="predicted"/>
<comment type="caution">
    <text evidence="1">The sequence shown here is derived from an EMBL/GenBank/DDBJ whole genome shotgun (WGS) entry which is preliminary data.</text>
</comment>
<dbReference type="Proteomes" id="UP001283361">
    <property type="component" value="Unassembled WGS sequence"/>
</dbReference>